<dbReference type="SMART" id="SM00636">
    <property type="entry name" value="Glyco_18"/>
    <property type="match status" value="1"/>
</dbReference>
<dbReference type="Gene3D" id="3.10.50.10">
    <property type="match status" value="1"/>
</dbReference>
<evidence type="ECO:0000256" key="2">
    <source>
        <dbReference type="ARBA" id="ARBA00022801"/>
    </source>
</evidence>
<name>A0A0D7A830_9AGAR</name>
<dbReference type="InterPro" id="IPR001579">
    <property type="entry name" value="Glyco_hydro_18_chit_AS"/>
</dbReference>
<dbReference type="GO" id="GO:0005576">
    <property type="term" value="C:extracellular region"/>
    <property type="evidence" value="ECO:0007669"/>
    <property type="project" value="TreeGrafter"/>
</dbReference>
<keyword evidence="4" id="KW-0119">Carbohydrate metabolism</keyword>
<evidence type="ECO:0000256" key="5">
    <source>
        <dbReference type="ARBA" id="ARBA00023295"/>
    </source>
</evidence>
<dbReference type="PANTHER" id="PTHR11177">
    <property type="entry name" value="CHITINASE"/>
    <property type="match status" value="1"/>
</dbReference>
<dbReference type="PANTHER" id="PTHR11177:SF317">
    <property type="entry name" value="CHITINASE 12-RELATED"/>
    <property type="match status" value="1"/>
</dbReference>
<evidence type="ECO:0000256" key="4">
    <source>
        <dbReference type="ARBA" id="ARBA00023277"/>
    </source>
</evidence>
<organism evidence="10 11">
    <name type="scientific">Fistulina hepatica ATCC 64428</name>
    <dbReference type="NCBI Taxonomy" id="1128425"/>
    <lineage>
        <taxon>Eukaryota</taxon>
        <taxon>Fungi</taxon>
        <taxon>Dikarya</taxon>
        <taxon>Basidiomycota</taxon>
        <taxon>Agaricomycotina</taxon>
        <taxon>Agaricomycetes</taxon>
        <taxon>Agaricomycetidae</taxon>
        <taxon>Agaricales</taxon>
        <taxon>Fistulinaceae</taxon>
        <taxon>Fistulina</taxon>
    </lineage>
</organism>
<dbReference type="InterPro" id="IPR011583">
    <property type="entry name" value="Chitinase_II/V-like_cat"/>
</dbReference>
<dbReference type="GO" id="GO:0006032">
    <property type="term" value="P:chitin catabolic process"/>
    <property type="evidence" value="ECO:0007669"/>
    <property type="project" value="UniProtKB-KW"/>
</dbReference>
<evidence type="ECO:0000313" key="10">
    <source>
        <dbReference type="EMBL" id="KIY46086.1"/>
    </source>
</evidence>
<dbReference type="OrthoDB" id="73875at2759"/>
<feature type="non-terminal residue" evidence="10">
    <location>
        <position position="366"/>
    </location>
</feature>
<feature type="domain" description="GH18" evidence="9">
    <location>
        <begin position="1"/>
        <end position="366"/>
    </location>
</feature>
<proteinExistence type="inferred from homology"/>
<keyword evidence="3" id="KW-0146">Chitin degradation</keyword>
<dbReference type="PROSITE" id="PS51910">
    <property type="entry name" value="GH18_2"/>
    <property type="match status" value="1"/>
</dbReference>
<keyword evidence="5 7" id="KW-0326">Glycosidase</keyword>
<evidence type="ECO:0000313" key="11">
    <source>
        <dbReference type="Proteomes" id="UP000054144"/>
    </source>
</evidence>
<keyword evidence="2 7" id="KW-0378">Hydrolase</keyword>
<evidence type="ECO:0000256" key="1">
    <source>
        <dbReference type="ARBA" id="ARBA00000822"/>
    </source>
</evidence>
<dbReference type="AlphaFoldDB" id="A0A0D7A830"/>
<gene>
    <name evidence="10" type="ORF">FISHEDRAFT_5751</name>
</gene>
<dbReference type="GO" id="GO:0008061">
    <property type="term" value="F:chitin binding"/>
    <property type="evidence" value="ECO:0007669"/>
    <property type="project" value="InterPro"/>
</dbReference>
<dbReference type="InterPro" id="IPR001223">
    <property type="entry name" value="Glyco_hydro18_cat"/>
</dbReference>
<keyword evidence="6" id="KW-0624">Polysaccharide degradation</keyword>
<comment type="similarity">
    <text evidence="8">Belongs to the glycosyl hydrolase 18 family.</text>
</comment>
<dbReference type="Gene3D" id="3.20.20.80">
    <property type="entry name" value="Glycosidases"/>
    <property type="match status" value="1"/>
</dbReference>
<sequence length="366" mass="38978">ISSGWYPGWSYTESPASDLSWSKYTHMAFAFATTTSDPSVLSLDDSGGGDALTSFVSAAKENNVSALLSVGGWSGSVYFSPAMEKSNRATFVQTIVGLADKYDLDGVDFDWEYPNSDGAGNQKSSSDARNFLAFLKDLRATDTGSKLILSASVAITPFNGADGEPMSDVSDFADVLDYVQIMAYDIFTTSSATVGPNAPFQDECAASDDQVGSVVSASDVWVDAGFPASQILLGVPSYGYAFVVSEEDAYNADGLLAEYPSFDASATPGGASDDDGYYDFSGMIKDALLDEAGEVMSNVSYRFDNCSHTPYIYDSKTSTMVSFDDAKSFAVKGSYIVDKGLKGFAMWETVSDYNDILLDSIRASLG</sequence>
<evidence type="ECO:0000256" key="3">
    <source>
        <dbReference type="ARBA" id="ARBA00023024"/>
    </source>
</evidence>
<dbReference type="SUPFAM" id="SSF51445">
    <property type="entry name" value="(Trans)glycosidases"/>
    <property type="match status" value="1"/>
</dbReference>
<dbReference type="InterPro" id="IPR029070">
    <property type="entry name" value="Chitinase_insertion_sf"/>
</dbReference>
<protein>
    <submittedName>
        <fullName evidence="10">Glycoside hydrolase family 18 protein</fullName>
    </submittedName>
</protein>
<dbReference type="InterPro" id="IPR017853">
    <property type="entry name" value="GH"/>
</dbReference>
<reference evidence="10 11" key="1">
    <citation type="journal article" date="2015" name="Fungal Genet. Biol.">
        <title>Evolution of novel wood decay mechanisms in Agaricales revealed by the genome sequences of Fistulina hepatica and Cylindrobasidium torrendii.</title>
        <authorList>
            <person name="Floudas D."/>
            <person name="Held B.W."/>
            <person name="Riley R."/>
            <person name="Nagy L.G."/>
            <person name="Koehler G."/>
            <person name="Ransdell A.S."/>
            <person name="Younus H."/>
            <person name="Chow J."/>
            <person name="Chiniquy J."/>
            <person name="Lipzen A."/>
            <person name="Tritt A."/>
            <person name="Sun H."/>
            <person name="Haridas S."/>
            <person name="LaButti K."/>
            <person name="Ohm R.A."/>
            <person name="Kues U."/>
            <person name="Blanchette R.A."/>
            <person name="Grigoriev I.V."/>
            <person name="Minto R.E."/>
            <person name="Hibbett D.S."/>
        </authorList>
    </citation>
    <scope>NUCLEOTIDE SEQUENCE [LARGE SCALE GENOMIC DNA]</scope>
    <source>
        <strain evidence="10 11">ATCC 64428</strain>
    </source>
</reference>
<comment type="catalytic activity">
    <reaction evidence="1">
        <text>Random endo-hydrolysis of N-acetyl-beta-D-glucosaminide (1-&gt;4)-beta-linkages in chitin and chitodextrins.</text>
        <dbReference type="EC" id="3.2.1.14"/>
    </reaction>
</comment>
<dbReference type="EMBL" id="KN882043">
    <property type="protein sequence ID" value="KIY46086.1"/>
    <property type="molecule type" value="Genomic_DNA"/>
</dbReference>
<dbReference type="Pfam" id="PF00704">
    <property type="entry name" value="Glyco_hydro_18"/>
    <property type="match status" value="1"/>
</dbReference>
<dbReference type="GO" id="GO:0008843">
    <property type="term" value="F:endochitinase activity"/>
    <property type="evidence" value="ECO:0007669"/>
    <property type="project" value="UniProtKB-EC"/>
</dbReference>
<dbReference type="GO" id="GO:0000272">
    <property type="term" value="P:polysaccharide catabolic process"/>
    <property type="evidence" value="ECO:0007669"/>
    <property type="project" value="UniProtKB-KW"/>
</dbReference>
<dbReference type="PROSITE" id="PS01095">
    <property type="entry name" value="GH18_1"/>
    <property type="match status" value="1"/>
</dbReference>
<evidence type="ECO:0000256" key="8">
    <source>
        <dbReference type="RuleBase" id="RU004453"/>
    </source>
</evidence>
<dbReference type="InterPro" id="IPR050314">
    <property type="entry name" value="Glycosyl_Hydrlase_18"/>
</dbReference>
<keyword evidence="11" id="KW-1185">Reference proteome</keyword>
<evidence type="ECO:0000256" key="6">
    <source>
        <dbReference type="ARBA" id="ARBA00023326"/>
    </source>
</evidence>
<evidence type="ECO:0000259" key="9">
    <source>
        <dbReference type="PROSITE" id="PS51910"/>
    </source>
</evidence>
<feature type="non-terminal residue" evidence="10">
    <location>
        <position position="1"/>
    </location>
</feature>
<dbReference type="Proteomes" id="UP000054144">
    <property type="component" value="Unassembled WGS sequence"/>
</dbReference>
<accession>A0A0D7A830</accession>
<evidence type="ECO:0000256" key="7">
    <source>
        <dbReference type="RuleBase" id="RU000489"/>
    </source>
</evidence>